<sequence>MSVEFFLDRFSLPRIARLIVPSLKGTYDEKVNQSSNPMTATAAVVIAAKSKKSINHGYPIIANQQQQQPSLTTNSHETATTSAKYQLDDIKTANAVASKQRITINNGRIIFVVSALKK</sequence>
<proteinExistence type="predicted"/>
<organism evidence="1 2">
    <name type="scientific">Polypedilum vanderplanki</name>
    <name type="common">Sleeping chironomid midge</name>
    <dbReference type="NCBI Taxonomy" id="319348"/>
    <lineage>
        <taxon>Eukaryota</taxon>
        <taxon>Metazoa</taxon>
        <taxon>Ecdysozoa</taxon>
        <taxon>Arthropoda</taxon>
        <taxon>Hexapoda</taxon>
        <taxon>Insecta</taxon>
        <taxon>Pterygota</taxon>
        <taxon>Neoptera</taxon>
        <taxon>Endopterygota</taxon>
        <taxon>Diptera</taxon>
        <taxon>Nematocera</taxon>
        <taxon>Chironomoidea</taxon>
        <taxon>Chironomidae</taxon>
        <taxon>Chironominae</taxon>
        <taxon>Polypedilum</taxon>
        <taxon>Polypedilum</taxon>
    </lineage>
</organism>
<name>A0A9J6CHH8_POLVA</name>
<keyword evidence="2" id="KW-1185">Reference proteome</keyword>
<accession>A0A9J6CHH8</accession>
<gene>
    <name evidence="1" type="ORF">PVAND_010761</name>
</gene>
<comment type="caution">
    <text evidence="1">The sequence shown here is derived from an EMBL/GenBank/DDBJ whole genome shotgun (WGS) entry which is preliminary data.</text>
</comment>
<dbReference type="Proteomes" id="UP001107558">
    <property type="component" value="Chromosome 1"/>
</dbReference>
<dbReference type="EMBL" id="JADBJN010000001">
    <property type="protein sequence ID" value="KAG5681312.1"/>
    <property type="molecule type" value="Genomic_DNA"/>
</dbReference>
<evidence type="ECO:0000313" key="1">
    <source>
        <dbReference type="EMBL" id="KAG5681312.1"/>
    </source>
</evidence>
<protein>
    <submittedName>
        <fullName evidence="1">Uncharacterized protein</fullName>
    </submittedName>
</protein>
<dbReference type="AlphaFoldDB" id="A0A9J6CHH8"/>
<reference evidence="1" key="1">
    <citation type="submission" date="2021-03" db="EMBL/GenBank/DDBJ databases">
        <title>Chromosome level genome of the anhydrobiotic midge Polypedilum vanderplanki.</title>
        <authorList>
            <person name="Yoshida Y."/>
            <person name="Kikawada T."/>
            <person name="Gusev O."/>
        </authorList>
    </citation>
    <scope>NUCLEOTIDE SEQUENCE</scope>
    <source>
        <strain evidence="1">NIAS01</strain>
        <tissue evidence="1">Whole body or cell culture</tissue>
    </source>
</reference>
<evidence type="ECO:0000313" key="2">
    <source>
        <dbReference type="Proteomes" id="UP001107558"/>
    </source>
</evidence>